<comment type="caution">
    <text evidence="1">The sequence shown here is derived from an EMBL/GenBank/DDBJ whole genome shotgun (WGS) entry which is preliminary data.</text>
</comment>
<dbReference type="EMBL" id="JBHUOX010000035">
    <property type="protein sequence ID" value="MFD3003616.1"/>
    <property type="molecule type" value="Genomic_DNA"/>
</dbReference>
<proteinExistence type="predicted"/>
<protein>
    <submittedName>
        <fullName evidence="1">Uncharacterized protein</fullName>
    </submittedName>
</protein>
<organism evidence="1 2">
    <name type="scientific">Pontibacter toksunensis</name>
    <dbReference type="NCBI Taxonomy" id="1332631"/>
    <lineage>
        <taxon>Bacteria</taxon>
        <taxon>Pseudomonadati</taxon>
        <taxon>Bacteroidota</taxon>
        <taxon>Cytophagia</taxon>
        <taxon>Cytophagales</taxon>
        <taxon>Hymenobacteraceae</taxon>
        <taxon>Pontibacter</taxon>
    </lineage>
</organism>
<dbReference type="Proteomes" id="UP001597641">
    <property type="component" value="Unassembled WGS sequence"/>
</dbReference>
<evidence type="ECO:0000313" key="1">
    <source>
        <dbReference type="EMBL" id="MFD3003616.1"/>
    </source>
</evidence>
<keyword evidence="2" id="KW-1185">Reference proteome</keyword>
<sequence length="344" mass="39976">MNEDFDKFLQIVKQNPKEANTAFLVKCVRKFWSLDEEEYTDEEIGIVCSNWIESVVCMVRDTISPSIISKKLGNKIEEQLISSLLDKAKWYAWYNIATLGGIHGDFFKRLGEYVKKFEAKVTSIWFQKIEYSIRQSDAKEALRYINEMMFQVKSVERRHDLLRARIPEDLPHLKGFFSDCFEYLSTRIELETIPTDNSCKTGNVNILIDGTRGTTGTSGTKIVEHKALFDIWEPGADGKKDYYYKVVERLKSDHHLIGALVSEQGGKLYWNRQVRGSIQYLAGLIYMLTKHAWIAGWHNAPFYKRVLERTFNITFSAEPLKALHKFPPANEYLEPFLFLEINLK</sequence>
<name>A0ABW6C187_9BACT</name>
<dbReference type="RefSeq" id="WP_377491361.1">
    <property type="nucleotide sequence ID" value="NZ_JBHUOX010000035.1"/>
</dbReference>
<reference evidence="2" key="1">
    <citation type="journal article" date="2019" name="Int. J. Syst. Evol. Microbiol.">
        <title>The Global Catalogue of Microorganisms (GCM) 10K type strain sequencing project: providing services to taxonomists for standard genome sequencing and annotation.</title>
        <authorList>
            <consortium name="The Broad Institute Genomics Platform"/>
            <consortium name="The Broad Institute Genome Sequencing Center for Infectious Disease"/>
            <person name="Wu L."/>
            <person name="Ma J."/>
        </authorList>
    </citation>
    <scope>NUCLEOTIDE SEQUENCE [LARGE SCALE GENOMIC DNA]</scope>
    <source>
        <strain evidence="2">KCTC 23984</strain>
    </source>
</reference>
<accession>A0ABW6C187</accession>
<gene>
    <name evidence="1" type="ORF">ACFS7Z_24885</name>
</gene>
<evidence type="ECO:0000313" key="2">
    <source>
        <dbReference type="Proteomes" id="UP001597641"/>
    </source>
</evidence>